<sequence>MPSSARSSSLMQFLMVGSLSRPLEYCWRPQRWSHVRQDLQRISRPVRSHPGLRSRDYSTSIFAYLSSRVS</sequence>
<dbReference type="EMBL" id="KU160671">
    <property type="protein sequence ID" value="ALY10725.1"/>
    <property type="molecule type" value="Genomic_DNA"/>
</dbReference>
<dbReference type="Proteomes" id="UP000224419">
    <property type="component" value="Genome"/>
</dbReference>
<organism evidence="1 2">
    <name type="scientific">Arthrobacter phage Vulture</name>
    <dbReference type="NCBI Taxonomy" id="1772321"/>
    <lineage>
        <taxon>Viruses</taxon>
        <taxon>Duplodnaviria</taxon>
        <taxon>Heunggongvirae</taxon>
        <taxon>Uroviricota</taxon>
        <taxon>Caudoviricetes</taxon>
        <taxon>Korravirus</taxon>
        <taxon>Korravirus hunterdalle</taxon>
    </lineage>
</organism>
<evidence type="ECO:0000313" key="1">
    <source>
        <dbReference type="EMBL" id="ALY10725.1"/>
    </source>
</evidence>
<proteinExistence type="predicted"/>
<accession>A0A0U4JEW7</accession>
<gene>
    <name evidence="1" type="primary">54</name>
    <name evidence="1" type="ORF">VULTURE_54</name>
</gene>
<protein>
    <submittedName>
        <fullName evidence="1">Uncharacterized protein</fullName>
    </submittedName>
</protein>
<reference evidence="1 2" key="1">
    <citation type="submission" date="2015-11" db="EMBL/GenBank/DDBJ databases">
        <authorList>
            <person name="Chudoff D."/>
            <person name="Farina J."/>
            <person name="Dunbar D."/>
            <person name="Bradley K.W."/>
            <person name="Asai D.J."/>
            <person name="Jacobs-Sera D."/>
            <person name="Guerrero C.A."/>
            <person name="Bowman C.A."/>
            <person name="Russell D.A."/>
            <person name="Pope W.H."/>
            <person name="Hatfull G.F."/>
        </authorList>
    </citation>
    <scope>NUCLEOTIDE SEQUENCE [LARGE SCALE GENOMIC DNA]</scope>
</reference>
<evidence type="ECO:0000313" key="2">
    <source>
        <dbReference type="Proteomes" id="UP000224419"/>
    </source>
</evidence>
<name>A0A0U4JEW7_9CAUD</name>